<name>A0A6J7P1F1_9ZZZZ</name>
<gene>
    <name evidence="1" type="ORF">UFOPK3957_01346</name>
</gene>
<accession>A0A6J7P1F1</accession>
<dbReference type="AlphaFoldDB" id="A0A6J7P1F1"/>
<evidence type="ECO:0000313" key="1">
    <source>
        <dbReference type="EMBL" id="CAB4996979.1"/>
    </source>
</evidence>
<protein>
    <submittedName>
        <fullName evidence="1">Unannotated protein</fullName>
    </submittedName>
</protein>
<proteinExistence type="predicted"/>
<dbReference type="EMBL" id="CAFBOM010000244">
    <property type="protein sequence ID" value="CAB4996979.1"/>
    <property type="molecule type" value="Genomic_DNA"/>
</dbReference>
<sequence length="73" mass="7931">MVQLDPDAAAGVSDRHRLIDTAVRDTKLVKHSQCGAGEVAELGMASLRLEFDDDDKGDDDIVLIESHDRARIG</sequence>
<organism evidence="1">
    <name type="scientific">freshwater metagenome</name>
    <dbReference type="NCBI Taxonomy" id="449393"/>
    <lineage>
        <taxon>unclassified sequences</taxon>
        <taxon>metagenomes</taxon>
        <taxon>ecological metagenomes</taxon>
    </lineage>
</organism>
<reference evidence="1" key="1">
    <citation type="submission" date="2020-05" db="EMBL/GenBank/DDBJ databases">
        <authorList>
            <person name="Chiriac C."/>
            <person name="Salcher M."/>
            <person name="Ghai R."/>
            <person name="Kavagutti S V."/>
        </authorList>
    </citation>
    <scope>NUCLEOTIDE SEQUENCE</scope>
</reference>